<feature type="signal peptide" evidence="9">
    <location>
        <begin position="1"/>
        <end position="25"/>
    </location>
</feature>
<organism evidence="12 13">
    <name type="scientific">Lysobacter arenosi</name>
    <dbReference type="NCBI Taxonomy" id="2795387"/>
    <lineage>
        <taxon>Bacteria</taxon>
        <taxon>Pseudomonadati</taxon>
        <taxon>Pseudomonadota</taxon>
        <taxon>Gammaproteobacteria</taxon>
        <taxon>Lysobacterales</taxon>
        <taxon>Lysobacteraceae</taxon>
        <taxon>Lysobacter</taxon>
    </lineage>
</organism>
<dbReference type="PANTHER" id="PTHR30347">
    <property type="entry name" value="POTASSIUM CHANNEL RELATED"/>
    <property type="match status" value="1"/>
</dbReference>
<gene>
    <name evidence="12" type="ORF">HIV01_009015</name>
</gene>
<dbReference type="InterPro" id="IPR010920">
    <property type="entry name" value="LSM_dom_sf"/>
</dbReference>
<dbReference type="InterPro" id="IPR011066">
    <property type="entry name" value="MscS_channel_C_sf"/>
</dbReference>
<evidence type="ECO:0000313" key="12">
    <source>
        <dbReference type="EMBL" id="QSX76582.1"/>
    </source>
</evidence>
<keyword evidence="13" id="KW-1185">Reference proteome</keyword>
<feature type="transmembrane region" description="Helical" evidence="8">
    <location>
        <begin position="329"/>
        <end position="347"/>
    </location>
</feature>
<dbReference type="SUPFAM" id="SSF50182">
    <property type="entry name" value="Sm-like ribonucleoproteins"/>
    <property type="match status" value="1"/>
</dbReference>
<protein>
    <submittedName>
        <fullName evidence="12">Mechanosensitive ion channel</fullName>
    </submittedName>
</protein>
<sequence length="835" mass="91089">MSRISALLAFVLCLSGMLTIPAASAQTAPTLVEAKDKGPTAIPVADIPNRADDDERFAQDVILRASTSDLTRDLAPRLATIERSVNEKAKLFVSKDMRTLPVMRLESLDRHWKFDARQYARWQSDLRQASAPSSDDAAELASRRADWDATKVAAQAGSLASALDNRIESVVAKLKQAEQALSAPLEKQIALGRRGNSVEARIQAGQKAVSQAIDYIDSRLIRLDAPPLWAVQRGQEGSESALDSIRTGLEIESRFVSQYSAADLGNQRALHWLQILLLPLLVWLSFRSRKQAPTGLESEASNRVLRRPISSWILLSMMGVLVFEPDAPLLAHQVAMLVALVPVLRLLPPASKRLLGFWPFVATGLYLLERLGFVFLASELMYRWYYLGLTLLAMALMLWLLWRSRKPLAVDDPAARISRIIHAIAWGATVLLAASAVSNIVGNVSLAEMLTAGVVDSGYLGLVLYAGINVFNTLLQLLIARRSASRFRIAREHAAPILQGFNKLLKIAAVLGWIAFAMSRFRIFRPVYAVVESVLTYAVKFGEISISLGHILVFAVSVFIAFWTARIVRFLLEEQVLSKMSLPRGVGNSVASLSYYALLLIGLVVALAAAGFKIGQLAFLFGALGVGIGFGLQNVVNNFVSGLILMFERPIQPGDVVEITGTAGRVREIGMRATTIKTFDGADVVVPNGTLLSEKLTNWTLLDMSRRIDIDLGVGYGSEPSQVIALLTKVTTDTPHVARTPVPVVLFTGLGASSLNFAIRAWTYDFENWTNIRSELMTRVHAALREAGIEMPFPQQDVHVRSMSAEVGAMLAKPTASRPGPALDGDAATDEPSPP</sequence>
<comment type="similarity">
    <text evidence="2">Belongs to the MscS (TC 1.A.23) family.</text>
</comment>
<keyword evidence="6 8" id="KW-0472">Membrane</keyword>
<keyword evidence="5 8" id="KW-1133">Transmembrane helix</keyword>
<accession>A0ABX7REH6</accession>
<dbReference type="Gene3D" id="2.30.30.60">
    <property type="match status" value="1"/>
</dbReference>
<dbReference type="InterPro" id="IPR006685">
    <property type="entry name" value="MscS_channel_2nd"/>
</dbReference>
<comment type="subcellular location">
    <subcellularLocation>
        <location evidence="1">Cell membrane</location>
        <topology evidence="1">Multi-pass membrane protein</topology>
    </subcellularLocation>
</comment>
<evidence type="ECO:0000256" key="4">
    <source>
        <dbReference type="ARBA" id="ARBA00022692"/>
    </source>
</evidence>
<evidence type="ECO:0000259" key="11">
    <source>
        <dbReference type="Pfam" id="PF21082"/>
    </source>
</evidence>
<dbReference type="EMBL" id="CP071517">
    <property type="protein sequence ID" value="QSX76582.1"/>
    <property type="molecule type" value="Genomic_DNA"/>
</dbReference>
<dbReference type="SUPFAM" id="SSF82861">
    <property type="entry name" value="Mechanosensitive channel protein MscS (YggB), transmembrane region"/>
    <property type="match status" value="1"/>
</dbReference>
<evidence type="ECO:0000256" key="2">
    <source>
        <dbReference type="ARBA" id="ARBA00008017"/>
    </source>
</evidence>
<feature type="region of interest" description="Disordered" evidence="7">
    <location>
        <begin position="811"/>
        <end position="835"/>
    </location>
</feature>
<feature type="domain" description="Mechanosensitive ion channel MscS" evidence="10">
    <location>
        <begin position="634"/>
        <end position="700"/>
    </location>
</feature>
<feature type="chain" id="PRO_5045541105" evidence="9">
    <location>
        <begin position="26"/>
        <end position="835"/>
    </location>
</feature>
<dbReference type="InterPro" id="IPR049278">
    <property type="entry name" value="MS_channel_C"/>
</dbReference>
<evidence type="ECO:0000256" key="3">
    <source>
        <dbReference type="ARBA" id="ARBA00022475"/>
    </source>
</evidence>
<evidence type="ECO:0000259" key="10">
    <source>
        <dbReference type="Pfam" id="PF00924"/>
    </source>
</evidence>
<evidence type="ECO:0000256" key="7">
    <source>
        <dbReference type="SAM" id="MobiDB-lite"/>
    </source>
</evidence>
<dbReference type="InterPro" id="IPR052702">
    <property type="entry name" value="MscS-like_channel"/>
</dbReference>
<dbReference type="Proteomes" id="UP000663400">
    <property type="component" value="Chromosome"/>
</dbReference>
<feature type="transmembrane region" description="Helical" evidence="8">
    <location>
        <begin position="618"/>
        <end position="640"/>
    </location>
</feature>
<reference evidence="12 13" key="1">
    <citation type="submission" date="2021-02" db="EMBL/GenBank/DDBJ databases">
        <title>Lysobacter arenosi sp. nov., isolated from soil of gangwondo yeongwol, south Korea.</title>
        <authorList>
            <person name="Kim K.R."/>
            <person name="Kim K.H."/>
            <person name="Jeon C.O."/>
        </authorList>
    </citation>
    <scope>NUCLEOTIDE SEQUENCE [LARGE SCALE GENOMIC DNA]</scope>
    <source>
        <strain evidence="12 13">R7</strain>
    </source>
</reference>
<keyword evidence="4 8" id="KW-0812">Transmembrane</keyword>
<evidence type="ECO:0000256" key="8">
    <source>
        <dbReference type="SAM" id="Phobius"/>
    </source>
</evidence>
<feature type="transmembrane region" description="Helical" evidence="8">
    <location>
        <begin position="462"/>
        <end position="480"/>
    </location>
</feature>
<feature type="transmembrane region" description="Helical" evidence="8">
    <location>
        <begin position="354"/>
        <end position="378"/>
    </location>
</feature>
<dbReference type="PANTHER" id="PTHR30347:SF1">
    <property type="entry name" value="MECHANOSENSITIVE CHANNEL MSCK"/>
    <property type="match status" value="1"/>
</dbReference>
<dbReference type="InterPro" id="IPR023408">
    <property type="entry name" value="MscS_beta-dom_sf"/>
</dbReference>
<feature type="transmembrane region" description="Helical" evidence="8">
    <location>
        <begin position="593"/>
        <end position="612"/>
    </location>
</feature>
<evidence type="ECO:0000256" key="9">
    <source>
        <dbReference type="SAM" id="SignalP"/>
    </source>
</evidence>
<name>A0ABX7REH6_9GAMM</name>
<evidence type="ECO:0000256" key="5">
    <source>
        <dbReference type="ARBA" id="ARBA00022989"/>
    </source>
</evidence>
<feature type="transmembrane region" description="Helical" evidence="8">
    <location>
        <begin position="544"/>
        <end position="572"/>
    </location>
</feature>
<proteinExistence type="inferred from homology"/>
<dbReference type="Gene3D" id="1.10.287.1260">
    <property type="match status" value="1"/>
</dbReference>
<dbReference type="InterPro" id="IPR011014">
    <property type="entry name" value="MscS_channel_TM-2"/>
</dbReference>
<keyword evidence="9" id="KW-0732">Signal</keyword>
<feature type="transmembrane region" description="Helical" evidence="8">
    <location>
        <begin position="384"/>
        <end position="402"/>
    </location>
</feature>
<feature type="domain" description="Mechanosensitive ion channel MscS C-terminal" evidence="11">
    <location>
        <begin position="709"/>
        <end position="791"/>
    </location>
</feature>
<dbReference type="Gene3D" id="3.30.70.100">
    <property type="match status" value="1"/>
</dbReference>
<feature type="transmembrane region" description="Helical" evidence="8">
    <location>
        <begin position="423"/>
        <end position="442"/>
    </location>
</feature>
<evidence type="ECO:0000256" key="1">
    <source>
        <dbReference type="ARBA" id="ARBA00004651"/>
    </source>
</evidence>
<dbReference type="SUPFAM" id="SSF82689">
    <property type="entry name" value="Mechanosensitive channel protein MscS (YggB), C-terminal domain"/>
    <property type="match status" value="1"/>
</dbReference>
<evidence type="ECO:0000313" key="13">
    <source>
        <dbReference type="Proteomes" id="UP000663400"/>
    </source>
</evidence>
<evidence type="ECO:0000256" key="6">
    <source>
        <dbReference type="ARBA" id="ARBA00023136"/>
    </source>
</evidence>
<dbReference type="RefSeq" id="WP_200606549.1">
    <property type="nucleotide sequence ID" value="NZ_CP071517.1"/>
</dbReference>
<dbReference type="Pfam" id="PF21082">
    <property type="entry name" value="MS_channel_3rd"/>
    <property type="match status" value="1"/>
</dbReference>
<keyword evidence="3" id="KW-1003">Cell membrane</keyword>
<dbReference type="Pfam" id="PF00924">
    <property type="entry name" value="MS_channel_2nd"/>
    <property type="match status" value="1"/>
</dbReference>